<dbReference type="Proteomes" id="UP000326396">
    <property type="component" value="Linkage Group LG2"/>
</dbReference>
<dbReference type="EMBL" id="SZYD01000012">
    <property type="protein sequence ID" value="KAD4584362.1"/>
    <property type="molecule type" value="Genomic_DNA"/>
</dbReference>
<reference evidence="1 2" key="1">
    <citation type="submission" date="2019-05" db="EMBL/GenBank/DDBJ databases">
        <title>Mikania micrantha, genome provides insights into the molecular mechanism of rapid growth.</title>
        <authorList>
            <person name="Liu B."/>
        </authorList>
    </citation>
    <scope>NUCLEOTIDE SEQUENCE [LARGE SCALE GENOMIC DNA]</scope>
    <source>
        <strain evidence="1">NLD-2019</strain>
        <tissue evidence="1">Leaf</tissue>
    </source>
</reference>
<gene>
    <name evidence="1" type="ORF">E3N88_21963</name>
</gene>
<evidence type="ECO:0000313" key="2">
    <source>
        <dbReference type="Proteomes" id="UP000326396"/>
    </source>
</evidence>
<sequence length="108" mass="12177">MVSRFDDWETEDNVSYITYVNVNDVIDELPSIGQAPSEPPSFAMVRREVHSTESSYEDQPWLRDQITTFHITVNPITSNAAASLGQSEDFGRFVKNSNGLCVSRVSYI</sequence>
<keyword evidence="2" id="KW-1185">Reference proteome</keyword>
<accession>A0A5N6N922</accession>
<proteinExistence type="predicted"/>
<protein>
    <submittedName>
        <fullName evidence="1">Uncharacterized protein</fullName>
    </submittedName>
</protein>
<evidence type="ECO:0000313" key="1">
    <source>
        <dbReference type="EMBL" id="KAD4584362.1"/>
    </source>
</evidence>
<name>A0A5N6N922_9ASTR</name>
<dbReference type="AlphaFoldDB" id="A0A5N6N922"/>
<comment type="caution">
    <text evidence="1">The sequence shown here is derived from an EMBL/GenBank/DDBJ whole genome shotgun (WGS) entry which is preliminary data.</text>
</comment>
<organism evidence="1 2">
    <name type="scientific">Mikania micrantha</name>
    <name type="common">bitter vine</name>
    <dbReference type="NCBI Taxonomy" id="192012"/>
    <lineage>
        <taxon>Eukaryota</taxon>
        <taxon>Viridiplantae</taxon>
        <taxon>Streptophyta</taxon>
        <taxon>Embryophyta</taxon>
        <taxon>Tracheophyta</taxon>
        <taxon>Spermatophyta</taxon>
        <taxon>Magnoliopsida</taxon>
        <taxon>eudicotyledons</taxon>
        <taxon>Gunneridae</taxon>
        <taxon>Pentapetalae</taxon>
        <taxon>asterids</taxon>
        <taxon>campanulids</taxon>
        <taxon>Asterales</taxon>
        <taxon>Asteraceae</taxon>
        <taxon>Asteroideae</taxon>
        <taxon>Heliantheae alliance</taxon>
        <taxon>Eupatorieae</taxon>
        <taxon>Mikania</taxon>
    </lineage>
</organism>